<gene>
    <name evidence="3" type="ORF">FIU21_02205</name>
</gene>
<evidence type="ECO:0000256" key="1">
    <source>
        <dbReference type="SAM" id="Coils"/>
    </source>
</evidence>
<evidence type="ECO:0000313" key="4">
    <source>
        <dbReference type="Proteomes" id="UP000500843"/>
    </source>
</evidence>
<dbReference type="PANTHER" id="PTHR32182">
    <property type="entry name" value="DNA REPLICATION AND REPAIR PROTEIN RECF"/>
    <property type="match status" value="1"/>
</dbReference>
<organism evidence="3 4">
    <name type="scientific">Prevotella melaninogenica</name>
    <dbReference type="NCBI Taxonomy" id="28132"/>
    <lineage>
        <taxon>Bacteria</taxon>
        <taxon>Pseudomonadati</taxon>
        <taxon>Bacteroidota</taxon>
        <taxon>Bacteroidia</taxon>
        <taxon>Bacteroidales</taxon>
        <taxon>Prevotellaceae</taxon>
        <taxon>Prevotella</taxon>
    </lineage>
</organism>
<keyword evidence="1" id="KW-0175">Coiled coil</keyword>
<accession>A0A7D4GQR6</accession>
<name>A0A7D4GQR6_9BACT</name>
<dbReference type="EMBL" id="CP054010">
    <property type="protein sequence ID" value="QKH87831.1"/>
    <property type="molecule type" value="Genomic_DNA"/>
</dbReference>
<sequence length="778" mass="90707">MIKKFDIKNLGVFKDFEWNKNLVDDNRKIETLQNVNIIFGRNYSGKTTLSRIFRAFELKGGLEKYESGSFKLELKDGNTIDEKSIASFTIPVRVFNEDFVKDNLLFIGNPEEGVTPFAVLGENAQIESEIQELKGLLGSAEEENETGLYLERKNAVKDYQKVEKEIKKEKEWLEKKLSFKALDKGSGIKYLSHFFGDQNYTVAKLKDELKKVTQDNQLADEQIVELKASLKEETKQIPHISEHSLPSFDNINQRIKAIVEQQIMSSGKIEELVRNAIANKWVEEGCKLHEGKKTCLFCGGEITNNRWAELERHYDEATRKLKDKAEKAVDWLEEHIQIAKELYKISPEKYYQHFKVEVEGINKDMDKLREKLFTALNGILLQLKEKLADIHSTPSYIEYAFDFSELNAVYSRIENLEKSATEYGAKLKQEQSKAQAKLRLSEVARFKEDIGYEEKVKFILEKEAVLNEKGEAKEEKEKTVLSKEKAIKEKERLRQNEEEGARKVNAILENYFGHRFIELRAVKKDNEDGIYFDVFRGGQKAYNLSEGERNLVAFSYFVAKLEDVETVAEKPIIWIDDPISSLDANHVFFIFSLIDQQIVAKHQWTQLFISTHNLEFLRYLKRIHTGEQRGWFLIERQGDQSCLRGMPKYMKDHVTEFNYLFHQIYKCSQAAENENYELFYNFGNNARKFLEAYLYYKYPDNDTNCLHKKMMRFFSDECAATTIDRIDNELSHLEGLMERGMSMSDHAEIKKCAQYILETIKTKDPDQYDAFLLSINPK</sequence>
<feature type="coiled-coil region" evidence="1">
    <location>
        <begin position="123"/>
        <end position="176"/>
    </location>
</feature>
<dbReference type="PANTHER" id="PTHR32182:SF0">
    <property type="entry name" value="DNA REPLICATION AND REPAIR PROTEIN RECF"/>
    <property type="match status" value="1"/>
</dbReference>
<reference evidence="3 4" key="1">
    <citation type="submission" date="2020-05" db="EMBL/GenBank/DDBJ databases">
        <title>FDA dAtabase for Regulatory Grade micrObial Sequences (FDA-ARGOS): Supporting development and validation of Infectious Disease Dx tests.</title>
        <authorList>
            <person name="Moreno J."/>
            <person name="Tallon L."/>
            <person name="Sadzewicz L."/>
            <person name="Zhao X."/>
            <person name="Vavikolanu K."/>
            <person name="Mehta A."/>
            <person name="Aluvathingal J."/>
            <person name="Nadendla S."/>
            <person name="Myers T."/>
            <person name="Yan Y."/>
            <person name="Sichtig H."/>
        </authorList>
    </citation>
    <scope>NUCLEOTIDE SEQUENCE [LARGE SCALE GENOMIC DNA]</scope>
    <source>
        <strain evidence="3 4">FDAARGOS_760</strain>
    </source>
</reference>
<dbReference type="SUPFAM" id="SSF52540">
    <property type="entry name" value="P-loop containing nucleoside triphosphate hydrolases"/>
    <property type="match status" value="1"/>
</dbReference>
<feature type="coiled-coil region" evidence="1">
    <location>
        <begin position="202"/>
        <end position="236"/>
    </location>
</feature>
<feature type="coiled-coil region" evidence="1">
    <location>
        <begin position="473"/>
        <end position="503"/>
    </location>
</feature>
<dbReference type="AlphaFoldDB" id="A0A7D4GQR6"/>
<dbReference type="GO" id="GO:0000731">
    <property type="term" value="P:DNA synthesis involved in DNA repair"/>
    <property type="evidence" value="ECO:0007669"/>
    <property type="project" value="TreeGrafter"/>
</dbReference>
<protein>
    <submittedName>
        <fullName evidence="3">AAA family ATPase</fullName>
    </submittedName>
</protein>
<feature type="domain" description="Protein CR006 P-loop" evidence="2">
    <location>
        <begin position="26"/>
        <end position="757"/>
    </location>
</feature>
<dbReference type="InterPro" id="IPR027417">
    <property type="entry name" value="P-loop_NTPase"/>
</dbReference>
<dbReference type="GO" id="GO:0006302">
    <property type="term" value="P:double-strand break repair"/>
    <property type="evidence" value="ECO:0007669"/>
    <property type="project" value="TreeGrafter"/>
</dbReference>
<evidence type="ECO:0000259" key="2">
    <source>
        <dbReference type="Pfam" id="PF13166"/>
    </source>
</evidence>
<dbReference type="Pfam" id="PF13166">
    <property type="entry name" value="AAA_13"/>
    <property type="match status" value="1"/>
</dbReference>
<dbReference type="Proteomes" id="UP000500843">
    <property type="component" value="Chromosome 1"/>
</dbReference>
<dbReference type="RefSeq" id="WP_004359705.1">
    <property type="nucleotide sequence ID" value="NZ_CP054010.1"/>
</dbReference>
<dbReference type="InterPro" id="IPR026866">
    <property type="entry name" value="CR006_AAA"/>
</dbReference>
<feature type="coiled-coil region" evidence="1">
    <location>
        <begin position="307"/>
        <end position="371"/>
    </location>
</feature>
<evidence type="ECO:0000313" key="3">
    <source>
        <dbReference type="EMBL" id="QKH87831.1"/>
    </source>
</evidence>
<dbReference type="Gene3D" id="3.40.50.300">
    <property type="entry name" value="P-loop containing nucleotide triphosphate hydrolases"/>
    <property type="match status" value="1"/>
</dbReference>
<proteinExistence type="predicted"/>